<accession>A0A485KAD4</accession>
<organism evidence="13 14">
    <name type="scientific">Aphanomyces stellatus</name>
    <dbReference type="NCBI Taxonomy" id="120398"/>
    <lineage>
        <taxon>Eukaryota</taxon>
        <taxon>Sar</taxon>
        <taxon>Stramenopiles</taxon>
        <taxon>Oomycota</taxon>
        <taxon>Saprolegniomycetes</taxon>
        <taxon>Saprolegniales</taxon>
        <taxon>Verrucalvaceae</taxon>
        <taxon>Aphanomyces</taxon>
    </lineage>
</organism>
<dbReference type="OrthoDB" id="2016903at2759"/>
<dbReference type="InterPro" id="IPR037094">
    <property type="entry name" value="Glyco_hydro_38_cen_sf"/>
</dbReference>
<evidence type="ECO:0000259" key="11">
    <source>
        <dbReference type="SMART" id="SM00872"/>
    </source>
</evidence>
<evidence type="ECO:0000256" key="7">
    <source>
        <dbReference type="ARBA" id="ARBA00023157"/>
    </source>
</evidence>
<dbReference type="Pfam" id="PF01074">
    <property type="entry name" value="Glyco_hydro_38N"/>
    <property type="match status" value="1"/>
</dbReference>
<dbReference type="Pfam" id="PF07748">
    <property type="entry name" value="Glyco_hydro_38C"/>
    <property type="match status" value="1"/>
</dbReference>
<evidence type="ECO:0000313" key="13">
    <source>
        <dbReference type="EMBL" id="VFT79025.1"/>
    </source>
</evidence>
<sequence>MRSTQATTYVCFVLVLWLGLVADSVQGWTIPPDVESYNTTFPGYSTSRLNVHLVPHSHDDVGWLKTVDQYFYGTNDTIQTARVQFILDAVVRSLAENPDRRFIYVEQAFFTRWWARQGPKIKALTRQLVASRQLEFTNGGWCQHDEATTYFVDMIDQMTLGHRFLKAEFNVTPTIGWQIDTFGHSSTQASLLAAKLGFDGIYFARIDQKDYDHRKKSKTLEFQWQPRGALATRPIFTGVLQSHYESPSGFNFERDDGVCDDIESETFNLDTQIDAFVSECLARGANQPDDHLMVVMGSDFAFENAHEWFTKMDKLIHYANEDGRINLFYSTPAQYTAAKLAQPRATWTTYTGDFFPYGTSAIDYWTGYFTTRPALKRLTRVASGVLQTARQLNVFSQSRAPLDVLERAVAVVQHHDGVSGTSKQHVAFDYAKRLGRGLAQAESAVNSALQRLLAPAHATYSLCWHMNVSACGFTATHSNFSVVVYNPQPFALSVVIRIPVQTDQATVSHDEHMNAVLADVFPTFGPNLTSTLPFWLSFYAELPPLGLQTFHVSTPTTTSIMRSLTTSLRHESNKPPQSLRNAHVELTFSPCGAVSSLTLLGQEPSTIDLSFGFYFYEAASWDEQPSGAYVFQPAIPKAQMYTPACPTKWSHFRGQLVQEMRHEYDNRASVVFRVTANSSAVEIEWTVESIDIADSIGKDIVARFTSSIASQGAFYTDANGRDFVHRSRPATVLFPAAHYFPVTSALFIHDAAHQLSVVTDRAQGGTSLHDGDLELMVHRRGLTDDHKGVDEPINEPSENHEDQVPGVGLRVTGTFQLLFTTYPETLRQAMDAVYQPPLVAFAPIHVRHVTSFVDAATLSPGLQLVTLQQWTPDTLLVRLGSSNANASLTVDLSTLFPTLHVLHAEERTTPLWSPAP</sequence>
<dbReference type="SUPFAM" id="SSF88688">
    <property type="entry name" value="Families 57/38 glycoside transferase middle domain"/>
    <property type="match status" value="1"/>
</dbReference>
<evidence type="ECO:0000256" key="10">
    <source>
        <dbReference type="RuleBase" id="RU361199"/>
    </source>
</evidence>
<comment type="similarity">
    <text evidence="2 10">Belongs to the glycosyl hydrolase 38 family.</text>
</comment>
<protein>
    <recommendedName>
        <fullName evidence="3 10">Alpha-mannosidase</fullName>
        <ecNumber evidence="10">3.2.1.-</ecNumber>
    </recommendedName>
</protein>
<dbReference type="FunFam" id="1.20.1270.50:FF:000002">
    <property type="entry name" value="Alpha-mannosidase"/>
    <property type="match status" value="1"/>
</dbReference>
<reference evidence="13 14" key="1">
    <citation type="submission" date="2019-03" db="EMBL/GenBank/DDBJ databases">
        <authorList>
            <person name="Gaulin E."/>
            <person name="Dumas B."/>
        </authorList>
    </citation>
    <scope>NUCLEOTIDE SEQUENCE [LARGE SCALE GENOMIC DNA]</scope>
    <source>
        <strain evidence="13">CBS 568.67</strain>
    </source>
</reference>
<comment type="cofactor">
    <cofactor evidence="10">
        <name>Zn(2+)</name>
        <dbReference type="ChEBI" id="CHEBI:29105"/>
    </cofactor>
    <text evidence="10">Binds 1 zinc ion per subunit.</text>
</comment>
<dbReference type="EMBL" id="CAADRA010000167">
    <property type="protein sequence ID" value="VFT79025.1"/>
    <property type="molecule type" value="Genomic_DNA"/>
</dbReference>
<dbReference type="GO" id="GO:0006013">
    <property type="term" value="P:mannose metabolic process"/>
    <property type="evidence" value="ECO:0007669"/>
    <property type="project" value="InterPro"/>
</dbReference>
<evidence type="ECO:0000256" key="9">
    <source>
        <dbReference type="ARBA" id="ARBA00023295"/>
    </source>
</evidence>
<keyword evidence="10" id="KW-0732">Signal</keyword>
<dbReference type="EMBL" id="VJMH01000167">
    <property type="protein sequence ID" value="KAF0718247.1"/>
    <property type="molecule type" value="Genomic_DNA"/>
</dbReference>
<dbReference type="InterPro" id="IPR013780">
    <property type="entry name" value="Glyco_hydro_b"/>
</dbReference>
<dbReference type="InterPro" id="IPR011330">
    <property type="entry name" value="Glyco_hydro/deAcase_b/a-brl"/>
</dbReference>
<evidence type="ECO:0000256" key="6">
    <source>
        <dbReference type="ARBA" id="ARBA00022833"/>
    </source>
</evidence>
<dbReference type="Gene3D" id="1.20.1270.50">
    <property type="entry name" value="Glycoside hydrolase family 38, central domain"/>
    <property type="match status" value="2"/>
</dbReference>
<dbReference type="InterPro" id="IPR028995">
    <property type="entry name" value="Glyco_hydro_57/38_cen_sf"/>
</dbReference>
<dbReference type="SMART" id="SM00872">
    <property type="entry name" value="Alpha-mann_mid"/>
    <property type="match status" value="1"/>
</dbReference>
<keyword evidence="6 10" id="KW-0862">Zinc</keyword>
<dbReference type="Proteomes" id="UP000332933">
    <property type="component" value="Unassembled WGS sequence"/>
</dbReference>
<dbReference type="InterPro" id="IPR011682">
    <property type="entry name" value="Glyco_hydro_38_C"/>
</dbReference>
<feature type="signal peptide" evidence="10">
    <location>
        <begin position="1"/>
        <end position="27"/>
    </location>
</feature>
<dbReference type="FunFam" id="1.20.1270.50:FF:000003">
    <property type="entry name" value="Alpha-mannosidase"/>
    <property type="match status" value="1"/>
</dbReference>
<dbReference type="SUPFAM" id="SSF74650">
    <property type="entry name" value="Galactose mutarotase-like"/>
    <property type="match status" value="1"/>
</dbReference>
<feature type="domain" description="Glycoside hydrolase family 38 central" evidence="11">
    <location>
        <begin position="363"/>
        <end position="434"/>
    </location>
</feature>
<dbReference type="PANTHER" id="PTHR11607">
    <property type="entry name" value="ALPHA-MANNOSIDASE"/>
    <property type="match status" value="1"/>
</dbReference>
<dbReference type="CDD" id="cd10810">
    <property type="entry name" value="GH38N_AMII_LAM_like"/>
    <property type="match status" value="1"/>
</dbReference>
<name>A0A485KAD4_9STRA</name>
<evidence type="ECO:0000256" key="5">
    <source>
        <dbReference type="ARBA" id="ARBA00022801"/>
    </source>
</evidence>
<evidence type="ECO:0000256" key="8">
    <source>
        <dbReference type="ARBA" id="ARBA00023180"/>
    </source>
</evidence>
<dbReference type="SUPFAM" id="SSF88713">
    <property type="entry name" value="Glycoside hydrolase/deacetylase"/>
    <property type="match status" value="1"/>
</dbReference>
<dbReference type="InterPro" id="IPR027291">
    <property type="entry name" value="Glyco_hydro_38_N_sf"/>
</dbReference>
<comment type="catalytic activity">
    <reaction evidence="1">
        <text>Hydrolysis of terminal, non-reducing alpha-D-mannose residues in alpha-D-mannosides.</text>
        <dbReference type="EC" id="3.2.1.24"/>
    </reaction>
</comment>
<dbReference type="Pfam" id="PF09261">
    <property type="entry name" value="Alpha-mann_mid"/>
    <property type="match status" value="1"/>
</dbReference>
<keyword evidence="14" id="KW-1185">Reference proteome</keyword>
<dbReference type="GO" id="GO:0030246">
    <property type="term" value="F:carbohydrate binding"/>
    <property type="evidence" value="ECO:0007669"/>
    <property type="project" value="InterPro"/>
</dbReference>
<evidence type="ECO:0000256" key="2">
    <source>
        <dbReference type="ARBA" id="ARBA00009792"/>
    </source>
</evidence>
<evidence type="ECO:0000256" key="4">
    <source>
        <dbReference type="ARBA" id="ARBA00022723"/>
    </source>
</evidence>
<dbReference type="InterPro" id="IPR050843">
    <property type="entry name" value="Glycosyl_Hydrlase_38"/>
</dbReference>
<dbReference type="Gene3D" id="3.20.110.10">
    <property type="entry name" value="Glycoside hydrolase 38, N terminal domain"/>
    <property type="match status" value="1"/>
</dbReference>
<dbReference type="FunFam" id="3.20.110.10:FF:000001">
    <property type="entry name" value="Alpha-mannosidase"/>
    <property type="match status" value="1"/>
</dbReference>
<dbReference type="Gene3D" id="2.60.40.1180">
    <property type="entry name" value="Golgi alpha-mannosidase II"/>
    <property type="match status" value="1"/>
</dbReference>
<dbReference type="PANTHER" id="PTHR11607:SF3">
    <property type="entry name" value="LYSOSOMAL ALPHA-MANNOSIDASE"/>
    <property type="match status" value="1"/>
</dbReference>
<dbReference type="AlphaFoldDB" id="A0A485KAD4"/>
<keyword evidence="9 10" id="KW-0326">Glycosidase</keyword>
<dbReference type="InterPro" id="IPR000602">
    <property type="entry name" value="Glyco_hydro_38_N"/>
</dbReference>
<evidence type="ECO:0000256" key="3">
    <source>
        <dbReference type="ARBA" id="ARBA00012752"/>
    </source>
</evidence>
<keyword evidence="8" id="KW-0325">Glycoprotein</keyword>
<reference evidence="12" key="2">
    <citation type="submission" date="2019-06" db="EMBL/GenBank/DDBJ databases">
        <title>Genomics analysis of Aphanomyces spp. identifies a new class of oomycete effector associated with host adaptation.</title>
        <authorList>
            <person name="Gaulin E."/>
        </authorList>
    </citation>
    <scope>NUCLEOTIDE SEQUENCE</scope>
    <source>
        <strain evidence="12">CBS 578.67</strain>
    </source>
</reference>
<dbReference type="InterPro" id="IPR015341">
    <property type="entry name" value="Glyco_hydro_38_cen"/>
</dbReference>
<keyword evidence="5 10" id="KW-0378">Hydrolase</keyword>
<gene>
    <name evidence="13" type="primary">Aste57867_1816</name>
    <name evidence="12" type="ORF">As57867_001814</name>
    <name evidence="13" type="ORF">ASTE57867_1816</name>
</gene>
<evidence type="ECO:0000313" key="12">
    <source>
        <dbReference type="EMBL" id="KAF0718247.1"/>
    </source>
</evidence>
<dbReference type="InterPro" id="IPR011013">
    <property type="entry name" value="Gal_mutarotase_sf_dom"/>
</dbReference>
<dbReference type="Gene3D" id="2.70.98.30">
    <property type="entry name" value="Golgi alpha-mannosidase II, domain 4"/>
    <property type="match status" value="1"/>
</dbReference>
<keyword evidence="4 10" id="KW-0479">Metal-binding</keyword>
<keyword evidence="7" id="KW-1015">Disulfide bond</keyword>
<evidence type="ECO:0000313" key="14">
    <source>
        <dbReference type="Proteomes" id="UP000332933"/>
    </source>
</evidence>
<dbReference type="GO" id="GO:0046872">
    <property type="term" value="F:metal ion binding"/>
    <property type="evidence" value="ECO:0007669"/>
    <property type="project" value="UniProtKB-KW"/>
</dbReference>
<dbReference type="EC" id="3.2.1.-" evidence="10"/>
<feature type="chain" id="PRO_5033892187" description="Alpha-mannosidase" evidence="10">
    <location>
        <begin position="28"/>
        <end position="916"/>
    </location>
</feature>
<dbReference type="GO" id="GO:0004559">
    <property type="term" value="F:alpha-mannosidase activity"/>
    <property type="evidence" value="ECO:0007669"/>
    <property type="project" value="UniProtKB-EC"/>
</dbReference>
<proteinExistence type="inferred from homology"/>
<evidence type="ECO:0000256" key="1">
    <source>
        <dbReference type="ARBA" id="ARBA00000365"/>
    </source>
</evidence>